<protein>
    <submittedName>
        <fullName evidence="1">Uncharacterized protein</fullName>
    </submittedName>
</protein>
<evidence type="ECO:0000313" key="2">
    <source>
        <dbReference type="Proteomes" id="UP000373449"/>
    </source>
</evidence>
<dbReference type="EMBL" id="CAADJA010000002">
    <property type="protein sequence ID" value="VFS51017.1"/>
    <property type="molecule type" value="Genomic_DNA"/>
</dbReference>
<evidence type="ECO:0000313" key="1">
    <source>
        <dbReference type="EMBL" id="VFS51017.1"/>
    </source>
</evidence>
<name>A0A484ZQL6_9GAMM</name>
<proteinExistence type="predicted"/>
<dbReference type="Proteomes" id="UP000373449">
    <property type="component" value="Unassembled WGS sequence"/>
</dbReference>
<reference evidence="1 2" key="1">
    <citation type="submission" date="2019-03" db="EMBL/GenBank/DDBJ databases">
        <authorList>
            <consortium name="Pathogen Informatics"/>
        </authorList>
    </citation>
    <scope>NUCLEOTIDE SEQUENCE [LARGE SCALE GENOMIC DNA]</scope>
    <source>
        <strain evidence="1 2">NCTC12282</strain>
    </source>
</reference>
<dbReference type="AlphaFoldDB" id="A0A484ZQL6"/>
<sequence>MKSRSHFIHNFFCCSDTIYTTGSDGYRNSTVLHIAIKHSFFDAANFPIAESIQDPLGCDNPNITRWGSDFDKILRTDLKNRLFSFFTGG</sequence>
<accession>A0A484ZQL6</accession>
<gene>
    <name evidence="1" type="ORF">NCTC12282_04801</name>
</gene>
<organism evidence="1 2">
    <name type="scientific">Budvicia aquatica</name>
    <dbReference type="NCBI Taxonomy" id="82979"/>
    <lineage>
        <taxon>Bacteria</taxon>
        <taxon>Pseudomonadati</taxon>
        <taxon>Pseudomonadota</taxon>
        <taxon>Gammaproteobacteria</taxon>
        <taxon>Enterobacterales</taxon>
        <taxon>Budviciaceae</taxon>
        <taxon>Budvicia</taxon>
    </lineage>
</organism>